<sequence>MKRFLTLILVLTVSLLAGCGSKENENNSETSKVKEEQKSEGTASTVDAVEPNQAHKEIEFKGINWIMGAPDPEPTAGIWVYNKDKHPSSLDNQDWDHEDMLYVQASKKYKHQQITIKKLQVIENDVVKIIVAWEKDIGRELPPRDYVTVETGALDGKKFIVEDMDGQKVDIK</sequence>
<evidence type="ECO:0008006" key="5">
    <source>
        <dbReference type="Google" id="ProtNLM"/>
    </source>
</evidence>
<name>A0AA45WNP7_9BACL</name>
<feature type="region of interest" description="Disordered" evidence="1">
    <location>
        <begin position="21"/>
        <end position="45"/>
    </location>
</feature>
<feature type="chain" id="PRO_5041465675" description="Lipoprotein" evidence="2">
    <location>
        <begin position="18"/>
        <end position="172"/>
    </location>
</feature>
<accession>A0AA45WNP7</accession>
<dbReference type="RefSeq" id="WP_102992438.1">
    <property type="nucleotide sequence ID" value="NZ_FXTU01000003.1"/>
</dbReference>
<dbReference type="EMBL" id="FXTU01000003">
    <property type="protein sequence ID" value="SMP18706.1"/>
    <property type="molecule type" value="Genomic_DNA"/>
</dbReference>
<keyword evidence="2" id="KW-0732">Signal</keyword>
<organism evidence="3 4">
    <name type="scientific">Laceyella tengchongensis</name>
    <dbReference type="NCBI Taxonomy" id="574699"/>
    <lineage>
        <taxon>Bacteria</taxon>
        <taxon>Bacillati</taxon>
        <taxon>Bacillota</taxon>
        <taxon>Bacilli</taxon>
        <taxon>Bacillales</taxon>
        <taxon>Thermoactinomycetaceae</taxon>
        <taxon>Laceyella</taxon>
    </lineage>
</organism>
<evidence type="ECO:0000256" key="1">
    <source>
        <dbReference type="SAM" id="MobiDB-lite"/>
    </source>
</evidence>
<reference evidence="3" key="1">
    <citation type="submission" date="2017-05" db="EMBL/GenBank/DDBJ databases">
        <authorList>
            <person name="Varghese N."/>
            <person name="Submissions S."/>
        </authorList>
    </citation>
    <scope>NUCLEOTIDE SEQUENCE</scope>
    <source>
        <strain evidence="3">DSM 45262</strain>
    </source>
</reference>
<protein>
    <recommendedName>
        <fullName evidence="5">Lipoprotein</fullName>
    </recommendedName>
</protein>
<comment type="caution">
    <text evidence="3">The sequence shown here is derived from an EMBL/GenBank/DDBJ whole genome shotgun (WGS) entry which is preliminary data.</text>
</comment>
<proteinExistence type="predicted"/>
<evidence type="ECO:0000256" key="2">
    <source>
        <dbReference type="SAM" id="SignalP"/>
    </source>
</evidence>
<feature type="signal peptide" evidence="2">
    <location>
        <begin position="1"/>
        <end position="17"/>
    </location>
</feature>
<dbReference type="Proteomes" id="UP001157946">
    <property type="component" value="Unassembled WGS sequence"/>
</dbReference>
<gene>
    <name evidence="3" type="ORF">SAMN06265361_103181</name>
</gene>
<evidence type="ECO:0000313" key="3">
    <source>
        <dbReference type="EMBL" id="SMP18706.1"/>
    </source>
</evidence>
<keyword evidence="4" id="KW-1185">Reference proteome</keyword>
<dbReference type="AlphaFoldDB" id="A0AA45WNP7"/>
<evidence type="ECO:0000313" key="4">
    <source>
        <dbReference type="Proteomes" id="UP001157946"/>
    </source>
</evidence>
<dbReference type="PROSITE" id="PS51257">
    <property type="entry name" value="PROKAR_LIPOPROTEIN"/>
    <property type="match status" value="1"/>
</dbReference>